<keyword evidence="5" id="KW-1185">Reference proteome</keyword>
<accession>A0A7G9RTK0</accession>
<sequence length="103" mass="11219">MNNRLYVGNLAYSTTNESLTHAFGEFGAVSSAKLVVDRETNRSKGFAFVEMETEADAQAAINGLDGKSMDGRAIKVNIARPPERREGGFGAPRSGGYRNNDRY</sequence>
<organism evidence="4 5">
    <name type="scientific">Diaphorobacter ruginosibacter</name>
    <dbReference type="NCBI Taxonomy" id="1715720"/>
    <lineage>
        <taxon>Bacteria</taxon>
        <taxon>Pseudomonadati</taxon>
        <taxon>Pseudomonadota</taxon>
        <taxon>Betaproteobacteria</taxon>
        <taxon>Burkholderiales</taxon>
        <taxon>Comamonadaceae</taxon>
        <taxon>Diaphorobacter</taxon>
    </lineage>
</organism>
<feature type="domain" description="RRM" evidence="3">
    <location>
        <begin position="3"/>
        <end position="81"/>
    </location>
</feature>
<dbReference type="Proteomes" id="UP000515811">
    <property type="component" value="Chromosome"/>
</dbReference>
<dbReference type="InterPro" id="IPR048289">
    <property type="entry name" value="RRM2_NsCP33-like"/>
</dbReference>
<dbReference type="Gene3D" id="3.30.70.330">
    <property type="match status" value="1"/>
</dbReference>
<dbReference type="PROSITE" id="PS50102">
    <property type="entry name" value="RRM"/>
    <property type="match status" value="1"/>
</dbReference>
<protein>
    <submittedName>
        <fullName evidence="4">RNA-binding protein</fullName>
    </submittedName>
</protein>
<dbReference type="InterPro" id="IPR012677">
    <property type="entry name" value="Nucleotide-bd_a/b_plait_sf"/>
</dbReference>
<reference evidence="4 5" key="1">
    <citation type="submission" date="2020-08" db="EMBL/GenBank/DDBJ databases">
        <title>Genome sequence of Diaphorobacter ruginosibacter DSM 27467T.</title>
        <authorList>
            <person name="Hyun D.-W."/>
            <person name="Bae J.-W."/>
        </authorList>
    </citation>
    <scope>NUCLEOTIDE SEQUENCE [LARGE SCALE GENOMIC DNA]</scope>
    <source>
        <strain evidence="4 5">DSM 27467</strain>
    </source>
</reference>
<dbReference type="InterPro" id="IPR035979">
    <property type="entry name" value="RBD_domain_sf"/>
</dbReference>
<gene>
    <name evidence="4" type="ORF">H9K76_09035</name>
</gene>
<dbReference type="SMART" id="SM00360">
    <property type="entry name" value="RRM"/>
    <property type="match status" value="1"/>
</dbReference>
<dbReference type="AlphaFoldDB" id="A0A7G9RTK0"/>
<dbReference type="GO" id="GO:0003723">
    <property type="term" value="F:RNA binding"/>
    <property type="evidence" value="ECO:0007669"/>
    <property type="project" value="UniProtKB-KW"/>
</dbReference>
<dbReference type="InterPro" id="IPR000504">
    <property type="entry name" value="RRM_dom"/>
</dbReference>
<name>A0A7G9RTK0_9BURK</name>
<dbReference type="CDD" id="cd21608">
    <property type="entry name" value="RRM2_NsCP33_like"/>
    <property type="match status" value="1"/>
</dbReference>
<dbReference type="SUPFAM" id="SSF54928">
    <property type="entry name" value="RNA-binding domain, RBD"/>
    <property type="match status" value="1"/>
</dbReference>
<keyword evidence="1" id="KW-0694">RNA-binding</keyword>
<dbReference type="InterPro" id="IPR052462">
    <property type="entry name" value="SLIRP/GR-RBP-like"/>
</dbReference>
<evidence type="ECO:0000259" key="3">
    <source>
        <dbReference type="PROSITE" id="PS50102"/>
    </source>
</evidence>
<evidence type="ECO:0000256" key="1">
    <source>
        <dbReference type="ARBA" id="ARBA00022884"/>
    </source>
</evidence>
<dbReference type="KEGG" id="drg:H9K76_09035"/>
<evidence type="ECO:0000313" key="5">
    <source>
        <dbReference type="Proteomes" id="UP000515811"/>
    </source>
</evidence>
<dbReference type="RefSeq" id="WP_187599707.1">
    <property type="nucleotide sequence ID" value="NZ_CP060714.1"/>
</dbReference>
<dbReference type="PANTHER" id="PTHR48027">
    <property type="entry name" value="HETEROGENEOUS NUCLEAR RIBONUCLEOPROTEIN 87F-RELATED"/>
    <property type="match status" value="1"/>
</dbReference>
<proteinExistence type="predicted"/>
<dbReference type="Pfam" id="PF00076">
    <property type="entry name" value="RRM_1"/>
    <property type="match status" value="1"/>
</dbReference>
<feature type="region of interest" description="Disordered" evidence="2">
    <location>
        <begin position="79"/>
        <end position="103"/>
    </location>
</feature>
<evidence type="ECO:0000313" key="4">
    <source>
        <dbReference type="EMBL" id="QNN58925.1"/>
    </source>
</evidence>
<evidence type="ECO:0000256" key="2">
    <source>
        <dbReference type="SAM" id="MobiDB-lite"/>
    </source>
</evidence>
<dbReference type="EMBL" id="CP060714">
    <property type="protein sequence ID" value="QNN58925.1"/>
    <property type="molecule type" value="Genomic_DNA"/>
</dbReference>